<organism evidence="1 2">
    <name type="scientific">Roseobacter denitrificans (strain ATCC 33942 / OCh 114)</name>
    <name type="common">Erythrobacter sp. (strain OCh 114)</name>
    <name type="synonym">Roseobacter denitrificans</name>
    <dbReference type="NCBI Taxonomy" id="375451"/>
    <lineage>
        <taxon>Bacteria</taxon>
        <taxon>Pseudomonadati</taxon>
        <taxon>Pseudomonadota</taxon>
        <taxon>Alphaproteobacteria</taxon>
        <taxon>Rhodobacterales</taxon>
        <taxon>Roseobacteraceae</taxon>
        <taxon>Roseobacter</taxon>
    </lineage>
</organism>
<keyword evidence="2" id="KW-1185">Reference proteome</keyword>
<name>Q169C0_ROSDO</name>
<evidence type="ECO:0000313" key="2">
    <source>
        <dbReference type="Proteomes" id="UP000007029"/>
    </source>
</evidence>
<dbReference type="AlphaFoldDB" id="Q169C0"/>
<dbReference type="HOGENOM" id="CLU_3348095_0_0_5"/>
<gene>
    <name evidence="1" type="ordered locus">RD1_1806</name>
</gene>
<reference evidence="1 2" key="1">
    <citation type="journal article" date="2007" name="J. Bacteriol.">
        <title>The complete genome sequence of Roseobacter denitrificans reveals a mixotrophic rather than photosynthetic metabolism.</title>
        <authorList>
            <person name="Swingley W.D."/>
            <person name="Sadekar S."/>
            <person name="Mastrian S.D."/>
            <person name="Matthies H.J."/>
            <person name="Hao J."/>
            <person name="Ramos H."/>
            <person name="Acharya C.R."/>
            <person name="Conrad A.L."/>
            <person name="Taylor H.L."/>
            <person name="Dejesa L.C."/>
            <person name="Shah M.K."/>
            <person name="O'huallachain M.E."/>
            <person name="Lince M.T."/>
            <person name="Blankenship R.E."/>
            <person name="Beatty J.T."/>
            <person name="Touchman J.W."/>
        </authorList>
    </citation>
    <scope>NUCLEOTIDE SEQUENCE [LARGE SCALE GENOMIC DNA]</scope>
    <source>
        <strain evidence="2">ATCC 33942 / OCh 114</strain>
    </source>
</reference>
<proteinExistence type="predicted"/>
<accession>Q169C0</accession>
<dbReference type="STRING" id="375451.RD1_1806"/>
<sequence>MFDAIISFFRSLFAQPQGQEILIPVRVDRKQDQLRRR</sequence>
<dbReference type="KEGG" id="rde:RD1_1806"/>
<protein>
    <submittedName>
        <fullName evidence="1">Uncharacterized protein</fullName>
    </submittedName>
</protein>
<dbReference type="Proteomes" id="UP000007029">
    <property type="component" value="Chromosome"/>
</dbReference>
<evidence type="ECO:0000313" key="1">
    <source>
        <dbReference type="EMBL" id="ABG31423.1"/>
    </source>
</evidence>
<dbReference type="EMBL" id="CP000362">
    <property type="protein sequence ID" value="ABG31423.1"/>
    <property type="molecule type" value="Genomic_DNA"/>
</dbReference>